<dbReference type="EMBL" id="JBBPFD010000007">
    <property type="protein sequence ID" value="KAK7918714.1"/>
    <property type="molecule type" value="Genomic_DNA"/>
</dbReference>
<evidence type="ECO:0000256" key="1">
    <source>
        <dbReference type="PROSITE-ProRule" id="PRU00371"/>
    </source>
</evidence>
<accession>A0AAW0PGI8</accession>
<dbReference type="InterPro" id="IPR004210">
    <property type="entry name" value="BESS_motif"/>
</dbReference>
<evidence type="ECO:0000313" key="5">
    <source>
        <dbReference type="EMBL" id="KAK7918714.1"/>
    </source>
</evidence>
<dbReference type="GO" id="GO:0006357">
    <property type="term" value="P:regulation of transcription by RNA polymerase II"/>
    <property type="evidence" value="ECO:0007669"/>
    <property type="project" value="TreeGrafter"/>
</dbReference>
<evidence type="ECO:0000256" key="2">
    <source>
        <dbReference type="SAM" id="MobiDB-lite"/>
    </source>
</evidence>
<evidence type="ECO:0000313" key="6">
    <source>
        <dbReference type="Proteomes" id="UP001460270"/>
    </source>
</evidence>
<organism evidence="5 6">
    <name type="scientific">Mugilogobius chulae</name>
    <name type="common">yellowstripe goby</name>
    <dbReference type="NCBI Taxonomy" id="88201"/>
    <lineage>
        <taxon>Eukaryota</taxon>
        <taxon>Metazoa</taxon>
        <taxon>Chordata</taxon>
        <taxon>Craniata</taxon>
        <taxon>Vertebrata</taxon>
        <taxon>Euteleostomi</taxon>
        <taxon>Actinopterygii</taxon>
        <taxon>Neopterygii</taxon>
        <taxon>Teleostei</taxon>
        <taxon>Neoteleostei</taxon>
        <taxon>Acanthomorphata</taxon>
        <taxon>Gobiaria</taxon>
        <taxon>Gobiiformes</taxon>
        <taxon>Gobioidei</taxon>
        <taxon>Gobiidae</taxon>
        <taxon>Gobionellinae</taxon>
        <taxon>Mugilogobius</taxon>
    </lineage>
</organism>
<name>A0AAW0PGI8_9GOBI</name>
<evidence type="ECO:0000259" key="4">
    <source>
        <dbReference type="PROSITE" id="PS51031"/>
    </source>
</evidence>
<feature type="region of interest" description="Disordered" evidence="2">
    <location>
        <begin position="169"/>
        <end position="201"/>
    </location>
</feature>
<comment type="subcellular location">
    <subcellularLocation>
        <location evidence="1">Nucleus</location>
    </subcellularLocation>
</comment>
<dbReference type="Pfam" id="PF02944">
    <property type="entry name" value="BESS"/>
    <property type="match status" value="1"/>
</dbReference>
<feature type="compositionally biased region" description="Basic and acidic residues" evidence="2">
    <location>
        <begin position="55"/>
        <end position="71"/>
    </location>
</feature>
<comment type="caution">
    <text evidence="5">The sequence shown here is derived from an EMBL/GenBank/DDBJ whole genome shotgun (WGS) entry which is preliminary data.</text>
</comment>
<dbReference type="SMART" id="SM00595">
    <property type="entry name" value="MADF"/>
    <property type="match status" value="1"/>
</dbReference>
<dbReference type="InterPro" id="IPR039353">
    <property type="entry name" value="TF_Adf1"/>
</dbReference>
<evidence type="ECO:0008006" key="7">
    <source>
        <dbReference type="Google" id="ProtNLM"/>
    </source>
</evidence>
<proteinExistence type="predicted"/>
<feature type="region of interest" description="Disordered" evidence="2">
    <location>
        <begin position="101"/>
        <end position="126"/>
    </location>
</feature>
<dbReference type="Pfam" id="PF10545">
    <property type="entry name" value="MADF_DNA_bdg"/>
    <property type="match status" value="1"/>
</dbReference>
<sequence>MGLDDDLIVAVMAKPVLYDVTKEEYRDRLKKDIAWRRISEEVGLSVESCKKAVEESQGHLHEGEEKGERKRSGSAAGSAKKWRFTGVMSFLDRFISPRETSGNMARRVEEVQASEDRQEDQEEEEAAAAGLSEIGVYNQPIHTFICVVIICVSVTDTLYEDLQSPDVPAAAASSSEQAGPSAAPTGPQRKRARKRPLEKEVSLERELLQALRDKEAPPRAQTDDEHFLLSLLPLLQKVPAQSKDFVKFQIHKLLYEIQPTH</sequence>
<feature type="domain" description="MADF" evidence="3">
    <location>
        <begin position="6"/>
        <end position="96"/>
    </location>
</feature>
<feature type="compositionally biased region" description="Basic and acidic residues" evidence="2">
    <location>
        <begin position="106"/>
        <end position="116"/>
    </location>
</feature>
<feature type="compositionally biased region" description="Acidic residues" evidence="2">
    <location>
        <begin position="117"/>
        <end position="126"/>
    </location>
</feature>
<keyword evidence="6" id="KW-1185">Reference proteome</keyword>
<reference evidence="6" key="1">
    <citation type="submission" date="2024-04" db="EMBL/GenBank/DDBJ databases">
        <title>Salinicola lusitanus LLJ914,a marine bacterium isolated from the Okinawa Trough.</title>
        <authorList>
            <person name="Li J."/>
        </authorList>
    </citation>
    <scope>NUCLEOTIDE SEQUENCE [LARGE SCALE GENOMIC DNA]</scope>
</reference>
<dbReference type="PANTHER" id="PTHR12243:SF48">
    <property type="entry name" value="MADF DOMAIN-CONTAINING PROTEIN"/>
    <property type="match status" value="1"/>
</dbReference>
<dbReference type="AlphaFoldDB" id="A0AAW0PGI8"/>
<dbReference type="PANTHER" id="PTHR12243">
    <property type="entry name" value="MADF DOMAIN TRANSCRIPTION FACTOR"/>
    <property type="match status" value="1"/>
</dbReference>
<dbReference type="PROSITE" id="PS51029">
    <property type="entry name" value="MADF"/>
    <property type="match status" value="1"/>
</dbReference>
<feature type="region of interest" description="Disordered" evidence="2">
    <location>
        <begin position="55"/>
        <end position="77"/>
    </location>
</feature>
<gene>
    <name evidence="5" type="ORF">WMY93_009998</name>
</gene>
<protein>
    <recommendedName>
        <fullName evidence="7">BESS domain-containing protein</fullName>
    </recommendedName>
</protein>
<evidence type="ECO:0000259" key="3">
    <source>
        <dbReference type="PROSITE" id="PS51029"/>
    </source>
</evidence>
<dbReference type="GO" id="GO:0003677">
    <property type="term" value="F:DNA binding"/>
    <property type="evidence" value="ECO:0007669"/>
    <property type="project" value="InterPro"/>
</dbReference>
<dbReference type="GO" id="GO:0005634">
    <property type="term" value="C:nucleus"/>
    <property type="evidence" value="ECO:0007669"/>
    <property type="project" value="UniProtKB-SubCell"/>
</dbReference>
<keyword evidence="1" id="KW-0539">Nucleus</keyword>
<dbReference type="PROSITE" id="PS51031">
    <property type="entry name" value="BESS"/>
    <property type="match status" value="1"/>
</dbReference>
<dbReference type="GO" id="GO:0005667">
    <property type="term" value="C:transcription regulator complex"/>
    <property type="evidence" value="ECO:0007669"/>
    <property type="project" value="TreeGrafter"/>
</dbReference>
<dbReference type="InterPro" id="IPR006578">
    <property type="entry name" value="MADF-dom"/>
</dbReference>
<feature type="domain" description="BESS" evidence="4">
    <location>
        <begin position="221"/>
        <end position="260"/>
    </location>
</feature>
<dbReference type="Proteomes" id="UP001460270">
    <property type="component" value="Unassembled WGS sequence"/>
</dbReference>